<dbReference type="Pfam" id="PF19047">
    <property type="entry name" value="HOOK_N"/>
    <property type="match status" value="1"/>
</dbReference>
<dbReference type="GO" id="GO:0030705">
    <property type="term" value="P:cytoskeleton-dependent intracellular transport"/>
    <property type="evidence" value="ECO:0007669"/>
    <property type="project" value="InterPro"/>
</dbReference>
<sequence length="814" mass="93121">MPGFTPNAQAALIKAVSVFDESLPPSPSSSSSLTQDTPQIKRVFEPKRMVESFEDLIDGVTLGLILHQLDPSFDTSALETNSNTSRYLTNKRNLQSIYKGLFRYIRRAVPDLACQAKKFDYHAIAENPDAQGISQILAVMFGVAVLGPEAQRYIPRITALDRQTQGEIMKIIQTIQEDINNSQNDDDVDEAIDAVMEARDIDLLVEEQNAALRSQLEITKRQLSDYITRLDHLQTSHEELRFDKEKNDRELEVLRKATIDGANNAEMIKNLEIQVHDQMELIARHEETIRRDERIKSQLEAEVQKLTEKCKEAEELRDQATEWKHKAEDLEKKANTAERYKQKLEAQQHLVKEVQNLQYEKTELQDQIKILRDDQDRGARTRKAEDELTKMITQSEQHLWDERSQKNQLMKDIAALEDEVIRLRARQVHDENFIKDLQEQLESGETVQSAAPGALGLASNLEDELNDAATEDGQLSQVNLPLELSRLKAENDLLRSTVGSGDTAPLRRELDEEKRQRAHLQKNFNDIFEKHAVLQDQMEAVINNMTGEGLVNAIDEASPSNGDHILTSDYYRTKAFLNIKQSLLQCEFELEQSKKREKDLSAQVADQGRELLVAKAQLSALDKEGADALNELKSTDVTIISSLKSELDYTREQLSYTTAEREAQQTQLIEALLAKDKLRKEVEEGRELQDINSEGDTPDPSKKGELIEKLRARLREIREQLERSETDRIDLQRKLKAAHDGEAVAAQKAASDQIIRNLERENALIATAWYDLTSRLQSNHVVLQRRHEAPRSWLNKQRQMVNGQLRFRDSLYLY</sequence>
<dbReference type="GO" id="GO:0051959">
    <property type="term" value="F:dynein light intermediate chain binding"/>
    <property type="evidence" value="ECO:0007669"/>
    <property type="project" value="TreeGrafter"/>
</dbReference>
<dbReference type="OrthoDB" id="49395at2759"/>
<name>A0A8H4KT88_9HYPO</name>
<keyword evidence="3 4" id="KW-0175">Coiled coil</keyword>
<dbReference type="Gene3D" id="1.10.418.10">
    <property type="entry name" value="Calponin-like domain"/>
    <property type="match status" value="1"/>
</dbReference>
<dbReference type="AlphaFoldDB" id="A0A8H4KT88"/>
<feature type="domain" description="HOOK N-terminal" evidence="6">
    <location>
        <begin position="50"/>
        <end position="173"/>
    </location>
</feature>
<evidence type="ECO:0000313" key="8">
    <source>
        <dbReference type="Proteomes" id="UP000605986"/>
    </source>
</evidence>
<dbReference type="InterPro" id="IPR036872">
    <property type="entry name" value="CH_dom_sf"/>
</dbReference>
<feature type="coiled-coil region" evidence="4">
    <location>
        <begin position="268"/>
        <end position="374"/>
    </location>
</feature>
<evidence type="ECO:0000313" key="7">
    <source>
        <dbReference type="EMBL" id="KAF4455817.1"/>
    </source>
</evidence>
<dbReference type="PANTHER" id="PTHR18947:SF28">
    <property type="entry name" value="GIRDIN, ISOFORM A"/>
    <property type="match status" value="1"/>
</dbReference>
<evidence type="ECO:0000256" key="5">
    <source>
        <dbReference type="SAM" id="MobiDB-lite"/>
    </source>
</evidence>
<evidence type="ECO:0000256" key="4">
    <source>
        <dbReference type="SAM" id="Coils"/>
    </source>
</evidence>
<organism evidence="7 8">
    <name type="scientific">Fusarium austroafricanum</name>
    <dbReference type="NCBI Taxonomy" id="2364996"/>
    <lineage>
        <taxon>Eukaryota</taxon>
        <taxon>Fungi</taxon>
        <taxon>Dikarya</taxon>
        <taxon>Ascomycota</taxon>
        <taxon>Pezizomycotina</taxon>
        <taxon>Sordariomycetes</taxon>
        <taxon>Hypocreomycetidae</taxon>
        <taxon>Hypocreales</taxon>
        <taxon>Nectriaceae</taxon>
        <taxon>Fusarium</taxon>
        <taxon>Fusarium concolor species complex</taxon>
    </lineage>
</organism>
<feature type="region of interest" description="Disordered" evidence="5">
    <location>
        <begin position="684"/>
        <end position="704"/>
    </location>
</feature>
<evidence type="ECO:0000256" key="2">
    <source>
        <dbReference type="ARBA" id="ARBA00022490"/>
    </source>
</evidence>
<keyword evidence="8" id="KW-1185">Reference proteome</keyword>
<dbReference type="InterPro" id="IPR043936">
    <property type="entry name" value="HOOK_N"/>
</dbReference>
<protein>
    <submittedName>
        <fullName evidence="7">Protein hook</fullName>
    </submittedName>
</protein>
<dbReference type="GO" id="GO:0031122">
    <property type="term" value="P:cytoplasmic microtubule organization"/>
    <property type="evidence" value="ECO:0007669"/>
    <property type="project" value="TreeGrafter"/>
</dbReference>
<gene>
    <name evidence="7" type="ORF">F53441_1898</name>
</gene>
<dbReference type="GO" id="GO:0008017">
    <property type="term" value="F:microtubule binding"/>
    <property type="evidence" value="ECO:0007669"/>
    <property type="project" value="TreeGrafter"/>
</dbReference>
<accession>A0A8H4KT88</accession>
<dbReference type="CDD" id="cd22211">
    <property type="entry name" value="HkD_SF"/>
    <property type="match status" value="1"/>
</dbReference>
<evidence type="ECO:0000256" key="3">
    <source>
        <dbReference type="ARBA" id="ARBA00023054"/>
    </source>
</evidence>
<dbReference type="SUPFAM" id="SSF116907">
    <property type="entry name" value="Hook domain"/>
    <property type="match status" value="1"/>
</dbReference>
<evidence type="ECO:0000256" key="1">
    <source>
        <dbReference type="ARBA" id="ARBA00004496"/>
    </source>
</evidence>
<comment type="caution">
    <text evidence="7">The sequence shown here is derived from an EMBL/GenBank/DDBJ whole genome shotgun (WGS) entry which is preliminary data.</text>
</comment>
<dbReference type="EMBL" id="JAADJG010000079">
    <property type="protein sequence ID" value="KAF4455817.1"/>
    <property type="molecule type" value="Genomic_DNA"/>
</dbReference>
<keyword evidence="2" id="KW-0963">Cytoplasm</keyword>
<dbReference type="GO" id="GO:0005815">
    <property type="term" value="C:microtubule organizing center"/>
    <property type="evidence" value="ECO:0007669"/>
    <property type="project" value="TreeGrafter"/>
</dbReference>
<evidence type="ECO:0000259" key="6">
    <source>
        <dbReference type="Pfam" id="PF19047"/>
    </source>
</evidence>
<reference evidence="7" key="1">
    <citation type="submission" date="2020-01" db="EMBL/GenBank/DDBJ databases">
        <title>Identification and distribution of gene clusters putatively required for synthesis of sphingolipid metabolism inhibitors in phylogenetically diverse species of the filamentous fungus Fusarium.</title>
        <authorList>
            <person name="Kim H.-S."/>
            <person name="Busman M."/>
            <person name="Brown D.W."/>
            <person name="Divon H."/>
            <person name="Uhlig S."/>
            <person name="Proctor R.H."/>
        </authorList>
    </citation>
    <scope>NUCLEOTIDE SEQUENCE</scope>
    <source>
        <strain evidence="7">NRRL 53441</strain>
    </source>
</reference>
<feature type="coiled-coil region" evidence="4">
    <location>
        <begin position="399"/>
        <end position="426"/>
    </location>
</feature>
<dbReference type="GO" id="GO:0005737">
    <property type="term" value="C:cytoplasm"/>
    <property type="evidence" value="ECO:0007669"/>
    <property type="project" value="UniProtKB-SubCell"/>
</dbReference>
<dbReference type="Proteomes" id="UP000605986">
    <property type="component" value="Unassembled WGS sequence"/>
</dbReference>
<dbReference type="PANTHER" id="PTHR18947">
    <property type="entry name" value="HOOK PROTEINS"/>
    <property type="match status" value="1"/>
</dbReference>
<proteinExistence type="predicted"/>
<feature type="coiled-coil region" evidence="4">
    <location>
        <begin position="707"/>
        <end position="734"/>
    </location>
</feature>
<comment type="subcellular location">
    <subcellularLocation>
        <location evidence="1">Cytoplasm</location>
    </subcellularLocation>
</comment>